<sequence length="152" mass="17655">MWNHSASYVGIPIALEDIRLPLDQRSEVHTPYEDPAIQAVIPDEFFQNPNILHVKVLFINYATVEMHQTNRLLRQFGFRQPILVTLEVLDDEHKSTYELACVPNYMSSFRIHDKPYLLLEEQRRRAYTITKPKASSNNVYTTAPSDYAKCVS</sequence>
<protein>
    <submittedName>
        <fullName evidence="1">Uncharacterized protein</fullName>
    </submittedName>
</protein>
<comment type="caution">
    <text evidence="1">The sequence shown here is derived from an EMBL/GenBank/DDBJ whole genome shotgun (WGS) entry which is preliminary data.</text>
</comment>
<evidence type="ECO:0000313" key="1">
    <source>
        <dbReference type="EMBL" id="KAG8483172.1"/>
    </source>
</evidence>
<keyword evidence="2" id="KW-1185">Reference proteome</keyword>
<dbReference type="Proteomes" id="UP000701853">
    <property type="component" value="Chromosome 9"/>
</dbReference>
<evidence type="ECO:0000313" key="2">
    <source>
        <dbReference type="Proteomes" id="UP000701853"/>
    </source>
</evidence>
<gene>
    <name evidence="1" type="ORF">CXB51_022149</name>
</gene>
<dbReference type="AlphaFoldDB" id="A0A8J6CQ18"/>
<proteinExistence type="predicted"/>
<accession>A0A8J6CQ18</accession>
<name>A0A8J6CQ18_9ROSI</name>
<reference evidence="1 2" key="1">
    <citation type="journal article" date="2021" name="bioRxiv">
        <title>The Gossypium anomalum genome as a resource for cotton improvement and evolutionary analysis of hybrid incompatibility.</title>
        <authorList>
            <person name="Grover C.E."/>
            <person name="Yuan D."/>
            <person name="Arick M.A."/>
            <person name="Miller E.R."/>
            <person name="Hu G."/>
            <person name="Peterson D.G."/>
            <person name="Wendel J.F."/>
            <person name="Udall J.A."/>
        </authorList>
    </citation>
    <scope>NUCLEOTIDE SEQUENCE [LARGE SCALE GENOMIC DNA]</scope>
    <source>
        <strain evidence="1">JFW-Udall</strain>
        <tissue evidence="1">Leaf</tissue>
    </source>
</reference>
<dbReference type="EMBL" id="JAHUZN010000009">
    <property type="protein sequence ID" value="KAG8483172.1"/>
    <property type="molecule type" value="Genomic_DNA"/>
</dbReference>
<dbReference type="OrthoDB" id="1296690at2759"/>
<organism evidence="1 2">
    <name type="scientific">Gossypium anomalum</name>
    <dbReference type="NCBI Taxonomy" id="47600"/>
    <lineage>
        <taxon>Eukaryota</taxon>
        <taxon>Viridiplantae</taxon>
        <taxon>Streptophyta</taxon>
        <taxon>Embryophyta</taxon>
        <taxon>Tracheophyta</taxon>
        <taxon>Spermatophyta</taxon>
        <taxon>Magnoliopsida</taxon>
        <taxon>eudicotyledons</taxon>
        <taxon>Gunneridae</taxon>
        <taxon>Pentapetalae</taxon>
        <taxon>rosids</taxon>
        <taxon>malvids</taxon>
        <taxon>Malvales</taxon>
        <taxon>Malvaceae</taxon>
        <taxon>Malvoideae</taxon>
        <taxon>Gossypium</taxon>
    </lineage>
</organism>